<name>A0A8H6L5V3_9LECA</name>
<dbReference type="Proteomes" id="UP000578531">
    <property type="component" value="Unassembled WGS sequence"/>
</dbReference>
<organism evidence="1 2">
    <name type="scientific">Letharia columbiana</name>
    <dbReference type="NCBI Taxonomy" id="112416"/>
    <lineage>
        <taxon>Eukaryota</taxon>
        <taxon>Fungi</taxon>
        <taxon>Dikarya</taxon>
        <taxon>Ascomycota</taxon>
        <taxon>Pezizomycotina</taxon>
        <taxon>Lecanoromycetes</taxon>
        <taxon>OSLEUM clade</taxon>
        <taxon>Lecanoromycetidae</taxon>
        <taxon>Lecanorales</taxon>
        <taxon>Lecanorineae</taxon>
        <taxon>Parmeliaceae</taxon>
        <taxon>Letharia</taxon>
    </lineage>
</organism>
<sequence length="80" mass="8572">MDVGIIAACLIVMRPCFEAIHNAVRTSCRFPGLSSARSDSDTISSRVASALRDKGVVRTVVLELESQPGSTRVVTPKDLL</sequence>
<comment type="caution">
    <text evidence="1">The sequence shown here is derived from an EMBL/GenBank/DDBJ whole genome shotgun (WGS) entry which is preliminary data.</text>
</comment>
<dbReference type="GeneID" id="59286738"/>
<dbReference type="AlphaFoldDB" id="A0A8H6L5V3"/>
<dbReference type="OrthoDB" id="3648173at2759"/>
<proteinExistence type="predicted"/>
<dbReference type="EMBL" id="JACCJC010000017">
    <property type="protein sequence ID" value="KAF6236783.1"/>
    <property type="molecule type" value="Genomic_DNA"/>
</dbReference>
<accession>A0A8H6L5V3</accession>
<reference evidence="1 2" key="1">
    <citation type="journal article" date="2020" name="Genomics">
        <title>Complete, high-quality genomes from long-read metagenomic sequencing of two wolf lichen thalli reveals enigmatic genome architecture.</title>
        <authorList>
            <person name="McKenzie S.K."/>
            <person name="Walston R.F."/>
            <person name="Allen J.L."/>
        </authorList>
    </citation>
    <scope>NUCLEOTIDE SEQUENCE [LARGE SCALE GENOMIC DNA]</scope>
    <source>
        <strain evidence="1">WasteWater2</strain>
    </source>
</reference>
<keyword evidence="2" id="KW-1185">Reference proteome</keyword>
<evidence type="ECO:0000313" key="2">
    <source>
        <dbReference type="Proteomes" id="UP000578531"/>
    </source>
</evidence>
<gene>
    <name evidence="1" type="ORF">HO173_005074</name>
</gene>
<protein>
    <submittedName>
        <fullName evidence="1">Uncharacterized protein</fullName>
    </submittedName>
</protein>
<dbReference type="RefSeq" id="XP_037166116.1">
    <property type="nucleotide sequence ID" value="XM_037306992.1"/>
</dbReference>
<evidence type="ECO:0000313" key="1">
    <source>
        <dbReference type="EMBL" id="KAF6236783.1"/>
    </source>
</evidence>